<dbReference type="EMBL" id="DS268417">
    <property type="protein sequence ID" value="EFO83629.1"/>
    <property type="molecule type" value="Genomic_DNA"/>
</dbReference>
<evidence type="ECO:0000313" key="2">
    <source>
        <dbReference type="Proteomes" id="UP000008281"/>
    </source>
</evidence>
<dbReference type="AlphaFoldDB" id="E3LWG8"/>
<reference evidence="1" key="1">
    <citation type="submission" date="2007-07" db="EMBL/GenBank/DDBJ databases">
        <title>PCAP assembly of the Caenorhabditis remanei genome.</title>
        <authorList>
            <consortium name="The Caenorhabditis remanei Sequencing Consortium"/>
            <person name="Wilson R.K."/>
        </authorList>
    </citation>
    <scope>NUCLEOTIDE SEQUENCE [LARGE SCALE GENOMIC DNA]</scope>
    <source>
        <strain evidence="1">PB4641</strain>
    </source>
</reference>
<dbReference type="InParanoid" id="E3LWG8"/>
<dbReference type="RefSeq" id="XP_003111768.2">
    <property type="nucleotide sequence ID" value="XM_003111720.2"/>
</dbReference>
<dbReference type="GeneID" id="9811135"/>
<protein>
    <submittedName>
        <fullName evidence="1">Uncharacterized protein</fullName>
    </submittedName>
</protein>
<dbReference type="Pfam" id="PF06542">
    <property type="entry name" value="PHA-1"/>
    <property type="match status" value="1"/>
</dbReference>
<dbReference type="KEGG" id="crq:GCK72_010866"/>
<dbReference type="Proteomes" id="UP000008281">
    <property type="component" value="Unassembled WGS sequence"/>
</dbReference>
<dbReference type="InterPro" id="IPR009497">
    <property type="entry name" value="Regulator_protein_PHA-1"/>
</dbReference>
<accession>E3LWG8</accession>
<proteinExistence type="predicted"/>
<dbReference type="CTD" id="9811135"/>
<dbReference type="OrthoDB" id="77564at2759"/>
<evidence type="ECO:0000313" key="1">
    <source>
        <dbReference type="EMBL" id="EFO83629.1"/>
    </source>
</evidence>
<sequence>MPNSNSSEVFDKSLSSKVFDNPHLLEIIVSHLAWNCESNLSTRLINKSFNSLFLRIIRRNHRKMKIEFIGRAERCEETAKDWIFINYRKMRKSIILGYFNFLNKVAGVKVEEIITKNLWKPEEMFARYLHKIIHSDLIGGNRGSVRRLIGLEEVCEGCADCLYMARRCVEYGSIRFRVLNLIKKPIHYRKLHISDKLLEIVANYCSRKSTTKEECFKHLNDIIRPSISCDTLVLWICEMREHYVDGVRIVAHFAMPREVLDVIIRKWNVKTIRMNMTVCTSEKICREKWIDGGYFTRIKLDDPYWKTGQSGDLKLQHVSVKVSDSYDCAGGLMYSNPKTVYEKSFENYIANLRRLFQMDKLSIDFSHWKHKHSASLEEFMKNILRVIQLEKQRKLEVNIQFFTEISSFKVGNSEELAEIPSEYSLLSDRVECIRMFVPFEIVESGPERLNMIKWVGRRFQVKDMDNHFTLNFNIYVKETELGELNVDKGLMERHPNSLIGMFVY</sequence>
<gene>
    <name evidence="1" type="ORF">CRE_03083</name>
</gene>
<dbReference type="HOGENOM" id="CLU_039877_0_0_1"/>
<keyword evidence="2" id="KW-1185">Reference proteome</keyword>
<organism evidence="2">
    <name type="scientific">Caenorhabditis remanei</name>
    <name type="common">Caenorhabditis vulgaris</name>
    <dbReference type="NCBI Taxonomy" id="31234"/>
    <lineage>
        <taxon>Eukaryota</taxon>
        <taxon>Metazoa</taxon>
        <taxon>Ecdysozoa</taxon>
        <taxon>Nematoda</taxon>
        <taxon>Chromadorea</taxon>
        <taxon>Rhabditida</taxon>
        <taxon>Rhabditina</taxon>
        <taxon>Rhabditomorpha</taxon>
        <taxon>Rhabditoidea</taxon>
        <taxon>Rhabditidae</taxon>
        <taxon>Peloderinae</taxon>
        <taxon>Caenorhabditis</taxon>
    </lineage>
</organism>
<name>E3LWG8_CAERE</name>